<reference evidence="9 10" key="1">
    <citation type="journal article" date="2019" name="PLoS Genet.">
        <title>Convergent evolution of linked mating-type loci in basidiomycete fungi.</title>
        <authorList>
            <person name="Sun S."/>
            <person name="Coelho M.A."/>
            <person name="Heitman J."/>
            <person name="Nowrousian M."/>
        </authorList>
    </citation>
    <scope>NUCLEOTIDE SEQUENCE [LARGE SCALE GENOMIC DNA]</scope>
    <source>
        <strain evidence="9 10">CBS 4282</strain>
    </source>
</reference>
<comment type="caution">
    <text evidence="9">The sequence shown here is derived from an EMBL/GenBank/DDBJ whole genome shotgun (WGS) entry which is preliminary data.</text>
</comment>
<feature type="region of interest" description="Disordered" evidence="7">
    <location>
        <begin position="1"/>
        <end position="49"/>
    </location>
</feature>
<feature type="compositionally biased region" description="Polar residues" evidence="7">
    <location>
        <begin position="175"/>
        <end position="191"/>
    </location>
</feature>
<comment type="subcellular location">
    <subcellularLocation>
        <location evidence="2">Cytoplasm</location>
        <location evidence="2">P-body</location>
    </subcellularLocation>
    <subcellularLocation>
        <location evidence="1">Nucleus</location>
    </subcellularLocation>
</comment>
<accession>A0A7D8V6L0</accession>
<dbReference type="Proteomes" id="UP000473826">
    <property type="component" value="Unassembled WGS sequence"/>
</dbReference>
<keyword evidence="4" id="KW-0963">Cytoplasm</keyword>
<dbReference type="GO" id="GO:0005634">
    <property type="term" value="C:nucleus"/>
    <property type="evidence" value="ECO:0007669"/>
    <property type="project" value="UniProtKB-SubCell"/>
</dbReference>
<dbReference type="InterPro" id="IPR019167">
    <property type="entry name" value="PAT1_dom"/>
</dbReference>
<dbReference type="GO" id="GO:0003723">
    <property type="term" value="F:RNA binding"/>
    <property type="evidence" value="ECO:0007669"/>
    <property type="project" value="UniProtKB-KW"/>
</dbReference>
<evidence type="ECO:0000313" key="9">
    <source>
        <dbReference type="EMBL" id="TXT10988.1"/>
    </source>
</evidence>
<evidence type="ECO:0000256" key="4">
    <source>
        <dbReference type="ARBA" id="ARBA00022490"/>
    </source>
</evidence>
<dbReference type="AlphaFoldDB" id="A0A7D8V6L0"/>
<evidence type="ECO:0000256" key="2">
    <source>
        <dbReference type="ARBA" id="ARBA00004201"/>
    </source>
</evidence>
<feature type="compositionally biased region" description="Acidic residues" evidence="7">
    <location>
        <begin position="65"/>
        <end position="74"/>
    </location>
</feature>
<organism evidence="9 10">
    <name type="scientific">Vanrija humicola</name>
    <name type="common">Yeast</name>
    <name type="synonym">Cryptococcus humicola</name>
    <dbReference type="NCBI Taxonomy" id="5417"/>
    <lineage>
        <taxon>Eukaryota</taxon>
        <taxon>Fungi</taxon>
        <taxon>Dikarya</taxon>
        <taxon>Basidiomycota</taxon>
        <taxon>Agaricomycotina</taxon>
        <taxon>Tremellomycetes</taxon>
        <taxon>Trichosporonales</taxon>
        <taxon>Trichosporonaceae</taxon>
        <taxon>Vanrija</taxon>
    </lineage>
</organism>
<evidence type="ECO:0000256" key="3">
    <source>
        <dbReference type="ARBA" id="ARBA00009138"/>
    </source>
</evidence>
<feature type="region of interest" description="Disordered" evidence="7">
    <location>
        <begin position="61"/>
        <end position="285"/>
    </location>
</feature>
<evidence type="ECO:0000256" key="6">
    <source>
        <dbReference type="ARBA" id="ARBA00023242"/>
    </source>
</evidence>
<name>A0A7D8V6L0_VANHU</name>
<evidence type="ECO:0000313" key="10">
    <source>
        <dbReference type="Proteomes" id="UP000473826"/>
    </source>
</evidence>
<comment type="similarity">
    <text evidence="3">Belongs to the PAT1 family.</text>
</comment>
<feature type="compositionally biased region" description="Low complexity" evidence="7">
    <location>
        <begin position="82"/>
        <end position="95"/>
    </location>
</feature>
<dbReference type="PANTHER" id="PTHR21551:SF0">
    <property type="entry name" value="PROTEIN ASSOCIATED WITH TOPO II RELATED-1, ISOFORM A"/>
    <property type="match status" value="1"/>
</dbReference>
<feature type="domain" description="mRNA decay factor PAT1" evidence="8">
    <location>
        <begin position="264"/>
        <end position="808"/>
    </location>
</feature>
<dbReference type="InterPro" id="IPR039900">
    <property type="entry name" value="Pat1-like"/>
</dbReference>
<dbReference type="GO" id="GO:0000932">
    <property type="term" value="C:P-body"/>
    <property type="evidence" value="ECO:0007669"/>
    <property type="project" value="UniProtKB-SubCell"/>
</dbReference>
<evidence type="ECO:0000259" key="8">
    <source>
        <dbReference type="Pfam" id="PF09770"/>
    </source>
</evidence>
<dbReference type="GO" id="GO:0033962">
    <property type="term" value="P:P-body assembly"/>
    <property type="evidence" value="ECO:0007669"/>
    <property type="project" value="TreeGrafter"/>
</dbReference>
<keyword evidence="6" id="KW-0539">Nucleus</keyword>
<feature type="compositionally biased region" description="Low complexity" evidence="7">
    <location>
        <begin position="262"/>
        <end position="275"/>
    </location>
</feature>
<sequence>MSGFFGFDTALPDRGKQPNQPGIGGFQGFAQPGDDFTGLGGAGAGEEEDLAVYQWGEGAGGLLETGDDFNDETFGDAGGFDGDFQFSSQPQQQSSKPRVASTKSHFGPKAHVDLFAATEDDFYSSRQSSKPGKKQQQRQPEPEPLWAKASPANAWGTAPPPQQILSIDEIEAEMSRTSIDQPRGAQRQQVLSLEEIESQLVGGAPQQQQQQQQQQPPQQQQAWQHQQQQQHQPPAGPTPPPQGYARGQALLDSMFPDLGSAPPQQQQQQHQQQFQGPPPDLRQPSPEEIARLEAIHQRVSAKIESMSKHNNLMGNSDKDFITRIQLSQLASSDPYSSDFYAQVYSALVRRREAADGGPAPTVVQVAPGMGFGVGGAAGNRFGKMGTSTMQRLNTQVKKLVSTTAKRQANMSNDALQGALGRVPRRGATQAAPRPVLAVPQAHRPEHRPVNVLNHSTSITRPALTRKQVMFALEELYDDVLQLEQMRRDAPPPTDVPRVEAWNAACAAKVEGLWKKLMVMEPLTISNPHPFISLINPLKGQRLFPRLLRHLPQQQALTLLTLLIATYPQLNVVARAPPPPVADSSLLTKADRLDRAQREAETDSFLHNVIPGVDMLINQCNLGLVSGLLGIVAQRMEVWKVASTRPGVALFTALLSRAQTLVRAPQPDPNRPDQPAPVDPAEVDQWNKTFAYLLHLVMPHLPELFPSSQAQKFAFGPGAYLLGGDAAGAKQFNEKEGMEMERREAETWAFAAALAVNAPEGEQTNLVAALREKILHTVQAARDPHTPRARAELKLRNVNMFLHGLGLDASMIE</sequence>
<evidence type="ECO:0000256" key="1">
    <source>
        <dbReference type="ARBA" id="ARBA00004123"/>
    </source>
</evidence>
<protein>
    <recommendedName>
        <fullName evidence="8">mRNA decay factor PAT1 domain-containing protein</fullName>
    </recommendedName>
</protein>
<dbReference type="EMBL" id="QKWK01000004">
    <property type="protein sequence ID" value="TXT10988.1"/>
    <property type="molecule type" value="Genomic_DNA"/>
</dbReference>
<keyword evidence="5" id="KW-0694">RNA-binding</keyword>
<dbReference type="GO" id="GO:0000290">
    <property type="term" value="P:deadenylation-dependent decapping of nuclear-transcribed mRNA"/>
    <property type="evidence" value="ECO:0007669"/>
    <property type="project" value="InterPro"/>
</dbReference>
<evidence type="ECO:0000256" key="7">
    <source>
        <dbReference type="SAM" id="MobiDB-lite"/>
    </source>
</evidence>
<gene>
    <name evidence="9" type="ORF">VHUM_01739</name>
</gene>
<dbReference type="OrthoDB" id="74835at2759"/>
<dbReference type="Pfam" id="PF09770">
    <property type="entry name" value="PAT1"/>
    <property type="match status" value="1"/>
</dbReference>
<keyword evidence="10" id="KW-1185">Reference proteome</keyword>
<dbReference type="PANTHER" id="PTHR21551">
    <property type="entry name" value="TOPOISOMERASE II-ASSOCIATED PROTEIN PAT1"/>
    <property type="match status" value="1"/>
</dbReference>
<evidence type="ECO:0000256" key="5">
    <source>
        <dbReference type="ARBA" id="ARBA00022884"/>
    </source>
</evidence>
<proteinExistence type="inferred from homology"/>
<feature type="compositionally biased region" description="Low complexity" evidence="7">
    <location>
        <begin position="205"/>
        <end position="233"/>
    </location>
</feature>